<keyword evidence="11" id="KW-0234">DNA repair</keyword>
<evidence type="ECO:0000313" key="14">
    <source>
        <dbReference type="EMBL" id="GGD12837.1"/>
    </source>
</evidence>
<dbReference type="EC" id="3.2.2.27" evidence="3"/>
<evidence type="ECO:0000256" key="1">
    <source>
        <dbReference type="ARBA" id="ARBA00001400"/>
    </source>
</evidence>
<feature type="compositionally biased region" description="Basic and acidic residues" evidence="12">
    <location>
        <begin position="42"/>
        <end position="54"/>
    </location>
</feature>
<dbReference type="GO" id="GO:0004844">
    <property type="term" value="F:uracil DNA N-glycosylase activity"/>
    <property type="evidence" value="ECO:0007669"/>
    <property type="project" value="UniProtKB-EC"/>
</dbReference>
<dbReference type="CDD" id="cd10030">
    <property type="entry name" value="UDG-F4_TTUDGA_SPO1dp_like"/>
    <property type="match status" value="1"/>
</dbReference>
<evidence type="ECO:0000256" key="4">
    <source>
        <dbReference type="ARBA" id="ARBA00019403"/>
    </source>
</evidence>
<evidence type="ECO:0000259" key="13">
    <source>
        <dbReference type="SMART" id="SM00986"/>
    </source>
</evidence>
<keyword evidence="8" id="KW-0378">Hydrolase</keyword>
<evidence type="ECO:0000256" key="12">
    <source>
        <dbReference type="SAM" id="MobiDB-lite"/>
    </source>
</evidence>
<evidence type="ECO:0000256" key="11">
    <source>
        <dbReference type="ARBA" id="ARBA00023204"/>
    </source>
</evidence>
<dbReference type="SUPFAM" id="SSF52141">
    <property type="entry name" value="Uracil-DNA glycosylase-like"/>
    <property type="match status" value="1"/>
</dbReference>
<sequence length="304" mass="32676">MTPHLPPASPRDAALALLEWYGEAGIDTIVLDAPRDRFAETAAEIESRAARRAPESAAPSRDGREPGRSLSAPSTPRREAPPAPPPTVDGFPALAVAVPDEIAVAEAHSRAASAATLDELREALAGFTGCNLRLTATQLVFGDGNPDADVMFVGEAPGREEDIAGEPFVGKSGQLLNRMLASIGLEREAVRVTNAVPWRPPGNRPPTPIETEMCLPFIARQIELVRPKILVCLGSPAAKVILKTDEGILRLRGTWHSYAFGLLPEETIPTLPMLHPAYLLRQPAQKKLAWRDLLALKARLSELG</sequence>
<dbReference type="AlphaFoldDB" id="A0A916XUH1"/>
<evidence type="ECO:0000313" key="15">
    <source>
        <dbReference type="Proteomes" id="UP000613160"/>
    </source>
</evidence>
<proteinExistence type="inferred from homology"/>
<evidence type="ECO:0000256" key="8">
    <source>
        <dbReference type="ARBA" id="ARBA00022801"/>
    </source>
</evidence>
<dbReference type="GO" id="GO:0006281">
    <property type="term" value="P:DNA repair"/>
    <property type="evidence" value="ECO:0007669"/>
    <property type="project" value="UniProtKB-KW"/>
</dbReference>
<keyword evidence="7" id="KW-0227">DNA damage</keyword>
<reference evidence="14" key="2">
    <citation type="submission" date="2020-09" db="EMBL/GenBank/DDBJ databases">
        <authorList>
            <person name="Sun Q."/>
            <person name="Zhou Y."/>
        </authorList>
    </citation>
    <scope>NUCLEOTIDE SEQUENCE</scope>
    <source>
        <strain evidence="14">CGMCC 1.15493</strain>
    </source>
</reference>
<dbReference type="EMBL" id="BMJJ01000003">
    <property type="protein sequence ID" value="GGD12837.1"/>
    <property type="molecule type" value="Genomic_DNA"/>
</dbReference>
<reference evidence="14" key="1">
    <citation type="journal article" date="2014" name="Int. J. Syst. Evol. Microbiol.">
        <title>Complete genome sequence of Corynebacterium casei LMG S-19264T (=DSM 44701T), isolated from a smear-ripened cheese.</title>
        <authorList>
            <consortium name="US DOE Joint Genome Institute (JGI-PGF)"/>
            <person name="Walter F."/>
            <person name="Albersmeier A."/>
            <person name="Kalinowski J."/>
            <person name="Ruckert C."/>
        </authorList>
    </citation>
    <scope>NUCLEOTIDE SEQUENCE</scope>
    <source>
        <strain evidence="14">CGMCC 1.15493</strain>
    </source>
</reference>
<evidence type="ECO:0000256" key="6">
    <source>
        <dbReference type="ARBA" id="ARBA00022723"/>
    </source>
</evidence>
<comment type="catalytic activity">
    <reaction evidence="1">
        <text>Hydrolyzes single-stranded DNA or mismatched double-stranded DNA and polynucleotides, releasing free uracil.</text>
        <dbReference type="EC" id="3.2.2.27"/>
    </reaction>
</comment>
<keyword evidence="6" id="KW-0479">Metal-binding</keyword>
<accession>A0A916XUH1</accession>
<evidence type="ECO:0000256" key="2">
    <source>
        <dbReference type="ARBA" id="ARBA00006521"/>
    </source>
</evidence>
<name>A0A916XUH1_9HYPH</name>
<keyword evidence="15" id="KW-1185">Reference proteome</keyword>
<feature type="domain" description="Uracil-DNA glycosylase-like" evidence="13">
    <location>
        <begin position="141"/>
        <end position="294"/>
    </location>
</feature>
<dbReference type="Gene3D" id="3.40.470.10">
    <property type="entry name" value="Uracil-DNA glycosylase-like domain"/>
    <property type="match status" value="1"/>
</dbReference>
<dbReference type="SMART" id="SM00987">
    <property type="entry name" value="UreE_C"/>
    <property type="match status" value="1"/>
</dbReference>
<evidence type="ECO:0000256" key="3">
    <source>
        <dbReference type="ARBA" id="ARBA00012030"/>
    </source>
</evidence>
<keyword evidence="9" id="KW-0408">Iron</keyword>
<evidence type="ECO:0000256" key="9">
    <source>
        <dbReference type="ARBA" id="ARBA00023004"/>
    </source>
</evidence>
<protein>
    <recommendedName>
        <fullName evidence="4">Type-4 uracil-DNA glycosylase</fullName>
        <ecNumber evidence="3">3.2.2.27</ecNumber>
    </recommendedName>
</protein>
<dbReference type="SMART" id="SM00986">
    <property type="entry name" value="UDG"/>
    <property type="match status" value="1"/>
</dbReference>
<dbReference type="InterPro" id="IPR051536">
    <property type="entry name" value="UDG_Type-4/5"/>
</dbReference>
<comment type="caution">
    <text evidence="14">The sequence shown here is derived from an EMBL/GenBank/DDBJ whole genome shotgun (WGS) entry which is preliminary data.</text>
</comment>
<dbReference type="PANTHER" id="PTHR33693:SF1">
    <property type="entry name" value="TYPE-4 URACIL-DNA GLYCOSYLASE"/>
    <property type="match status" value="1"/>
</dbReference>
<dbReference type="InterPro" id="IPR005122">
    <property type="entry name" value="Uracil-DNA_glycosylase-like"/>
</dbReference>
<dbReference type="GO" id="GO:0046872">
    <property type="term" value="F:metal ion binding"/>
    <property type="evidence" value="ECO:0007669"/>
    <property type="project" value="UniProtKB-KW"/>
</dbReference>
<dbReference type="NCBIfam" id="TIGR00758">
    <property type="entry name" value="UDG_fam4"/>
    <property type="match status" value="1"/>
</dbReference>
<keyword evidence="5" id="KW-0004">4Fe-4S</keyword>
<dbReference type="Pfam" id="PF03167">
    <property type="entry name" value="UDG"/>
    <property type="match status" value="1"/>
</dbReference>
<dbReference type="Proteomes" id="UP000613160">
    <property type="component" value="Unassembled WGS sequence"/>
</dbReference>
<feature type="region of interest" description="Disordered" evidence="12">
    <location>
        <begin position="42"/>
        <end position="91"/>
    </location>
</feature>
<dbReference type="RefSeq" id="WP_188849935.1">
    <property type="nucleotide sequence ID" value="NZ_BMJJ01000003.1"/>
</dbReference>
<evidence type="ECO:0000256" key="5">
    <source>
        <dbReference type="ARBA" id="ARBA00022485"/>
    </source>
</evidence>
<evidence type="ECO:0000256" key="7">
    <source>
        <dbReference type="ARBA" id="ARBA00022763"/>
    </source>
</evidence>
<gene>
    <name evidence="14" type="ORF">GCM10011335_14600</name>
</gene>
<comment type="similarity">
    <text evidence="2">Belongs to the uracil-DNA glycosylase (UDG) superfamily. Type 4 (UDGa) family.</text>
</comment>
<dbReference type="PANTHER" id="PTHR33693">
    <property type="entry name" value="TYPE-5 URACIL-DNA GLYCOSYLASE"/>
    <property type="match status" value="1"/>
</dbReference>
<keyword evidence="10" id="KW-0411">Iron-sulfur</keyword>
<evidence type="ECO:0000256" key="10">
    <source>
        <dbReference type="ARBA" id="ARBA00023014"/>
    </source>
</evidence>
<organism evidence="14 15">
    <name type="scientific">Aureimonas glaciei</name>
    <dbReference type="NCBI Taxonomy" id="1776957"/>
    <lineage>
        <taxon>Bacteria</taxon>
        <taxon>Pseudomonadati</taxon>
        <taxon>Pseudomonadota</taxon>
        <taxon>Alphaproteobacteria</taxon>
        <taxon>Hyphomicrobiales</taxon>
        <taxon>Aurantimonadaceae</taxon>
        <taxon>Aureimonas</taxon>
    </lineage>
</organism>
<dbReference type="InterPro" id="IPR036895">
    <property type="entry name" value="Uracil-DNA_glycosylase-like_sf"/>
</dbReference>
<dbReference type="InterPro" id="IPR005273">
    <property type="entry name" value="Ura-DNA_glyco_family4"/>
</dbReference>
<dbReference type="GO" id="GO:0051539">
    <property type="term" value="F:4 iron, 4 sulfur cluster binding"/>
    <property type="evidence" value="ECO:0007669"/>
    <property type="project" value="UniProtKB-KW"/>
</dbReference>